<protein>
    <submittedName>
        <fullName evidence="1">Uncharacterized protein</fullName>
    </submittedName>
</protein>
<proteinExistence type="predicted"/>
<gene>
    <name evidence="1" type="ORF">PGIGA_G00008330</name>
</gene>
<dbReference type="Proteomes" id="UP000829447">
    <property type="component" value="Linkage Group LG1"/>
</dbReference>
<keyword evidence="2" id="KW-1185">Reference proteome</keyword>
<organism evidence="1 2">
    <name type="scientific">Pangasianodon gigas</name>
    <name type="common">Mekong giant catfish</name>
    <name type="synonym">Pangasius gigas</name>
    <dbReference type="NCBI Taxonomy" id="30993"/>
    <lineage>
        <taxon>Eukaryota</taxon>
        <taxon>Metazoa</taxon>
        <taxon>Chordata</taxon>
        <taxon>Craniata</taxon>
        <taxon>Vertebrata</taxon>
        <taxon>Euteleostomi</taxon>
        <taxon>Actinopterygii</taxon>
        <taxon>Neopterygii</taxon>
        <taxon>Teleostei</taxon>
        <taxon>Ostariophysi</taxon>
        <taxon>Siluriformes</taxon>
        <taxon>Pangasiidae</taxon>
        <taxon>Pangasianodon</taxon>
    </lineage>
</organism>
<accession>A0ACC5W6D0</accession>
<evidence type="ECO:0000313" key="1">
    <source>
        <dbReference type="EMBL" id="MCI4374638.1"/>
    </source>
</evidence>
<comment type="caution">
    <text evidence="1">The sequence shown here is derived from an EMBL/GenBank/DDBJ whole genome shotgun (WGS) entry which is preliminary data.</text>
</comment>
<evidence type="ECO:0000313" key="2">
    <source>
        <dbReference type="Proteomes" id="UP000829447"/>
    </source>
</evidence>
<name>A0ACC5W6D0_PANGG</name>
<sequence length="200" mass="22674">MFFYTISVVFFWALLANKFATDSSENTFSPCTDSAKTDAYERFLNKHVRPDTPKTLDQNEWQAFIRRIGTCNRPVQSFIPFAQKQRVANICSPSGGKTYINNLCVSKQEFTFTTVNVDNNCIVRSVISETKYLLLACDNVQGYCLPVHFEPNPNNDGPDNKNPDCKNPYQNQAQNQAQFAHLNLSLLILTLLSTALAHFM</sequence>
<reference evidence="1 2" key="1">
    <citation type="journal article" date="2022" name="bioRxiv">
        <title>An ancient truncated duplication of the anti-Mullerian hormone receptor type 2 gene is a potential conserved master sex determinant in the Pangasiidae catfish family.</title>
        <authorList>
            <person name="Wen M."/>
            <person name="Pan Q."/>
            <person name="Jouanno E."/>
            <person name="Montfort J."/>
            <person name="Zahm M."/>
            <person name="Cabau C."/>
            <person name="Klopp C."/>
            <person name="Iampietro C."/>
            <person name="Roques C."/>
            <person name="Bouchez O."/>
            <person name="Castinel A."/>
            <person name="Donnadieu C."/>
            <person name="Parrinello H."/>
            <person name="Poncet C."/>
            <person name="Belmonte E."/>
            <person name="Gautier V."/>
            <person name="Avarre J.-C."/>
            <person name="Dugue R."/>
            <person name="Gustiano R."/>
            <person name="Ha T.T.T."/>
            <person name="Campet M."/>
            <person name="Sriphairoj K."/>
            <person name="Ribolli J."/>
            <person name="de Almeida F.L."/>
            <person name="Desvignes T."/>
            <person name="Postlethwait J.H."/>
            <person name="Bucao C.F."/>
            <person name="Robinson-Rechavi M."/>
            <person name="Bobe J."/>
            <person name="Herpin A."/>
            <person name="Guiguen Y."/>
        </authorList>
    </citation>
    <scope>NUCLEOTIDE SEQUENCE [LARGE SCALE GENOMIC DNA]</scope>
    <source>
        <strain evidence="1">YG-Dec2019</strain>
    </source>
</reference>
<dbReference type="EMBL" id="CM040454">
    <property type="protein sequence ID" value="MCI4374638.1"/>
    <property type="molecule type" value="Genomic_DNA"/>
</dbReference>